<name>A0A7J8UVT1_9ROSI</name>
<dbReference type="PANTHER" id="PTHR47995">
    <property type="entry name" value="TRANSCRIPTION FACTOR MYB33-RELATED"/>
    <property type="match status" value="1"/>
</dbReference>
<keyword evidence="5" id="KW-0804">Transcription</keyword>
<organism evidence="9 10">
    <name type="scientific">Gossypium klotzschianum</name>
    <dbReference type="NCBI Taxonomy" id="34286"/>
    <lineage>
        <taxon>Eukaryota</taxon>
        <taxon>Viridiplantae</taxon>
        <taxon>Streptophyta</taxon>
        <taxon>Embryophyta</taxon>
        <taxon>Tracheophyta</taxon>
        <taxon>Spermatophyta</taxon>
        <taxon>Magnoliopsida</taxon>
        <taxon>eudicotyledons</taxon>
        <taxon>Gunneridae</taxon>
        <taxon>Pentapetalae</taxon>
        <taxon>rosids</taxon>
        <taxon>malvids</taxon>
        <taxon>Malvales</taxon>
        <taxon>Malvaceae</taxon>
        <taxon>Malvoideae</taxon>
        <taxon>Gossypium</taxon>
    </lineage>
</organism>
<gene>
    <name evidence="9" type="ORF">Goklo_021503</name>
</gene>
<dbReference type="SUPFAM" id="SSF46689">
    <property type="entry name" value="Homeodomain-like"/>
    <property type="match status" value="1"/>
</dbReference>
<evidence type="ECO:0000256" key="4">
    <source>
        <dbReference type="ARBA" id="ARBA00023125"/>
    </source>
</evidence>
<dbReference type="PROSITE" id="PS50090">
    <property type="entry name" value="MYB_LIKE"/>
    <property type="match status" value="1"/>
</dbReference>
<dbReference type="PROSITE" id="PS51294">
    <property type="entry name" value="HTH_MYB"/>
    <property type="match status" value="1"/>
</dbReference>
<comment type="subcellular location">
    <subcellularLocation>
        <location evidence="1">Nucleus</location>
    </subcellularLocation>
</comment>
<evidence type="ECO:0000313" key="10">
    <source>
        <dbReference type="Proteomes" id="UP000593573"/>
    </source>
</evidence>
<keyword evidence="2" id="KW-0677">Repeat</keyword>
<evidence type="ECO:0000256" key="5">
    <source>
        <dbReference type="ARBA" id="ARBA00023163"/>
    </source>
</evidence>
<dbReference type="SMART" id="SM00717">
    <property type="entry name" value="SANT"/>
    <property type="match status" value="1"/>
</dbReference>
<dbReference type="InterPro" id="IPR001005">
    <property type="entry name" value="SANT/Myb"/>
</dbReference>
<dbReference type="OrthoDB" id="1001884at2759"/>
<evidence type="ECO:0008006" key="11">
    <source>
        <dbReference type="Google" id="ProtNLM"/>
    </source>
</evidence>
<dbReference type="Gene3D" id="1.10.10.60">
    <property type="entry name" value="Homeodomain-like"/>
    <property type="match status" value="1"/>
</dbReference>
<dbReference type="GO" id="GO:0005634">
    <property type="term" value="C:nucleus"/>
    <property type="evidence" value="ECO:0007669"/>
    <property type="project" value="UniProtKB-SubCell"/>
</dbReference>
<evidence type="ECO:0000259" key="7">
    <source>
        <dbReference type="PROSITE" id="PS50090"/>
    </source>
</evidence>
<dbReference type="Pfam" id="PF00249">
    <property type="entry name" value="Myb_DNA-binding"/>
    <property type="match status" value="1"/>
</dbReference>
<evidence type="ECO:0000256" key="2">
    <source>
        <dbReference type="ARBA" id="ARBA00022737"/>
    </source>
</evidence>
<keyword evidence="4" id="KW-0238">DNA-binding</keyword>
<dbReference type="CDD" id="cd00167">
    <property type="entry name" value="SANT"/>
    <property type="match status" value="1"/>
</dbReference>
<sequence>MMMMGGNNQFTTQNEGGGSLGSNGMNNGGVGIGREGEIVLEKGSWTVAEYAMLAEYVRSHGEGNLNVVQKNTGLTHCGKSCRFRWTNHLLFVKDSLFQMLVMVFKENDNEAWWLEVFDETESED</sequence>
<accession>A0A7J8UVT1</accession>
<evidence type="ECO:0000256" key="3">
    <source>
        <dbReference type="ARBA" id="ARBA00023015"/>
    </source>
</evidence>
<dbReference type="AlphaFoldDB" id="A0A7J8UVT1"/>
<dbReference type="EMBL" id="JABFAB010000007">
    <property type="protein sequence ID" value="MBA0654510.1"/>
    <property type="molecule type" value="Genomic_DNA"/>
</dbReference>
<keyword evidence="6" id="KW-0539">Nucleus</keyword>
<keyword evidence="10" id="KW-1185">Reference proteome</keyword>
<keyword evidence="3" id="KW-0805">Transcription regulation</keyword>
<dbReference type="Proteomes" id="UP000593573">
    <property type="component" value="Unassembled WGS sequence"/>
</dbReference>
<dbReference type="InterPro" id="IPR009057">
    <property type="entry name" value="Homeodomain-like_sf"/>
</dbReference>
<dbReference type="PANTHER" id="PTHR47995:SF18">
    <property type="entry name" value="TRANSCRIPTION FACTOR MYB65"/>
    <property type="match status" value="1"/>
</dbReference>
<feature type="domain" description="Myb-like" evidence="7">
    <location>
        <begin position="37"/>
        <end position="89"/>
    </location>
</feature>
<protein>
    <recommendedName>
        <fullName evidence="11">Myb-like domain-containing protein</fullName>
    </recommendedName>
</protein>
<proteinExistence type="predicted"/>
<reference evidence="9 10" key="1">
    <citation type="journal article" date="2019" name="Genome Biol. Evol.">
        <title>Insights into the evolution of the New World diploid cottons (Gossypium, subgenus Houzingenia) based on genome sequencing.</title>
        <authorList>
            <person name="Grover C.E."/>
            <person name="Arick M.A. 2nd"/>
            <person name="Thrash A."/>
            <person name="Conover J.L."/>
            <person name="Sanders W.S."/>
            <person name="Peterson D.G."/>
            <person name="Frelichowski J.E."/>
            <person name="Scheffler J.A."/>
            <person name="Scheffler B.E."/>
            <person name="Wendel J.F."/>
        </authorList>
    </citation>
    <scope>NUCLEOTIDE SEQUENCE [LARGE SCALE GENOMIC DNA]</scope>
    <source>
        <strain evidence="9">57</strain>
        <tissue evidence="9">Leaf</tissue>
    </source>
</reference>
<evidence type="ECO:0000259" key="8">
    <source>
        <dbReference type="PROSITE" id="PS51294"/>
    </source>
</evidence>
<evidence type="ECO:0000313" key="9">
    <source>
        <dbReference type="EMBL" id="MBA0654510.1"/>
    </source>
</evidence>
<dbReference type="GO" id="GO:0003677">
    <property type="term" value="F:DNA binding"/>
    <property type="evidence" value="ECO:0007669"/>
    <property type="project" value="UniProtKB-KW"/>
</dbReference>
<evidence type="ECO:0000256" key="1">
    <source>
        <dbReference type="ARBA" id="ARBA00004123"/>
    </source>
</evidence>
<evidence type="ECO:0000256" key="6">
    <source>
        <dbReference type="ARBA" id="ARBA00023242"/>
    </source>
</evidence>
<feature type="domain" description="HTH myb-type" evidence="8">
    <location>
        <begin position="42"/>
        <end position="93"/>
    </location>
</feature>
<comment type="caution">
    <text evidence="9">The sequence shown here is derived from an EMBL/GenBank/DDBJ whole genome shotgun (WGS) entry which is preliminary data.</text>
</comment>
<dbReference type="InterPro" id="IPR017930">
    <property type="entry name" value="Myb_dom"/>
</dbReference>